<dbReference type="OrthoDB" id="2375545at2759"/>
<proteinExistence type="predicted"/>
<evidence type="ECO:0000313" key="4">
    <source>
        <dbReference type="EMBL" id="PNH01748.1"/>
    </source>
</evidence>
<dbReference type="InterPro" id="IPR051620">
    <property type="entry name" value="ORF904-like_C"/>
</dbReference>
<gene>
    <name evidence="4" type="ORF">TSOC_012342</name>
</gene>
<feature type="domain" description="Bacteriophage/plasmid primase P4 C-terminal" evidence="3">
    <location>
        <begin position="525"/>
        <end position="643"/>
    </location>
</feature>
<name>A0A2J7ZNB7_9CHLO</name>
<keyword evidence="4" id="KW-0067">ATP-binding</keyword>
<feature type="compositionally biased region" description="Acidic residues" evidence="2">
    <location>
        <begin position="307"/>
        <end position="318"/>
    </location>
</feature>
<dbReference type="AlphaFoldDB" id="A0A2J7ZNB7"/>
<dbReference type="InterPro" id="IPR014818">
    <property type="entry name" value="Phage/plasmid_primase_P4_C"/>
</dbReference>
<evidence type="ECO:0000313" key="5">
    <source>
        <dbReference type="Proteomes" id="UP000236333"/>
    </source>
</evidence>
<evidence type="ECO:0000256" key="1">
    <source>
        <dbReference type="ARBA" id="ARBA00022801"/>
    </source>
</evidence>
<organism evidence="4 5">
    <name type="scientific">Tetrabaena socialis</name>
    <dbReference type="NCBI Taxonomy" id="47790"/>
    <lineage>
        <taxon>Eukaryota</taxon>
        <taxon>Viridiplantae</taxon>
        <taxon>Chlorophyta</taxon>
        <taxon>core chlorophytes</taxon>
        <taxon>Chlorophyceae</taxon>
        <taxon>CS clade</taxon>
        <taxon>Chlamydomonadales</taxon>
        <taxon>Tetrabaenaceae</taxon>
        <taxon>Tetrabaena</taxon>
    </lineage>
</organism>
<dbReference type="Proteomes" id="UP000236333">
    <property type="component" value="Unassembled WGS sequence"/>
</dbReference>
<keyword evidence="4" id="KW-0347">Helicase</keyword>
<comment type="caution">
    <text evidence="4">The sequence shown here is derived from an EMBL/GenBank/DDBJ whole genome shotgun (WGS) entry which is preliminary data.</text>
</comment>
<dbReference type="InterPro" id="IPR027417">
    <property type="entry name" value="P-loop_NTPase"/>
</dbReference>
<evidence type="ECO:0000256" key="2">
    <source>
        <dbReference type="SAM" id="MobiDB-lite"/>
    </source>
</evidence>
<keyword evidence="1" id="KW-0378">Hydrolase</keyword>
<protein>
    <submittedName>
        <fullName evidence="4">Putative helicase</fullName>
    </submittedName>
</protein>
<feature type="region of interest" description="Disordered" evidence="2">
    <location>
        <begin position="300"/>
        <end position="323"/>
    </location>
</feature>
<sequence length="970" mass="107622">MSGMRREVRACLGSELYHDVDMVNSQPTLCLQYFSARSLPTTYLGEYVRDRASRLREVQEAMRVDRDAAKGLFLRLMFGGSPRTWCTEYGRLDEADQLPAFVGSYQRELHANMAAVLKLPENAAYLDHARARASGRAAANLTHHHLQASAFSYLCQDLERRCLDALRAAVAAEGWTVGSLIHDGLMVRRRRDRTQEPLDAAVLRVWEAAVHTSTGFSVLLAEKPMEIVAAYLNSSSSSRDQVHDVEVAVQEPEQAMVTVADVVTVTRSVLGALEMGDHEVQRAFLGGSERSVLHLDVVASSSMKREEDEDEEEEEEVPDSARPTRVTLDLRSLAMTLDGIEKGYLHGAPPMGLEVVDCDLGSVHPSFVAGMKWVTTRPSTESVTFISNGSMRAQIDVLNFTKPADRSAKVNLPDMNKRGTVMSARKLDTLMGAYTGSIQHALSHALGLGGVMVTINNVNCQNLTINGGGDAEASSQQQQRSTDDDLIVSLLGAHPGMRERWRFSPDAKSESCNGMYHCDPATHVWRQVHNAFVEDALVSLFKSAPLWASLTKEDRRYVGGRRGSSEMRCMLARKVLHEGFTHLLDENPDVFAVANGLFDMRRGGEFRPVRPEDMVMTHATWSYDGTLAAAKRPAVEAFLRQVLPVDAERRVVLSYFAGLLSGHRDMKKFLVLTDRRAGDNGKTTFAQLMSRFFSSYAVPRGTKFVCKGSFDKDRDSHDAGLAGCRGKRLMVAEELKGHMTLDVAMLKAYTGGRGSEVEGRACGSASTFRYIWQSGFVLIFNEGDAPKFDAQDQAFLGRMVVVPMRSKFVPLDARGRHPELDDEFVFPMNKELSSEFPSWCPALAEILLECRDSGGLDAIPESMREWRTDIADAGNSLAEWFADRVAITGSPRDAVPIRELWDLYRSHCDLEQGDNSRVSQREFKELAVAFFRTKRDAGVVVKASHNIKQEDSSFKTVRWVVLGIRSGPIG</sequence>
<dbReference type="Pfam" id="PF08706">
    <property type="entry name" value="D5_N"/>
    <property type="match status" value="1"/>
</dbReference>
<reference evidence="4 5" key="1">
    <citation type="journal article" date="2017" name="Mol. Biol. Evol.">
        <title>The 4-celled Tetrabaena socialis nuclear genome reveals the essential components for genetic control of cell number at the origin of multicellularity in the volvocine lineage.</title>
        <authorList>
            <person name="Featherston J."/>
            <person name="Arakaki Y."/>
            <person name="Hanschen E.R."/>
            <person name="Ferris P.J."/>
            <person name="Michod R.E."/>
            <person name="Olson B.J.S.C."/>
            <person name="Nozaki H."/>
            <person name="Durand P.M."/>
        </authorList>
    </citation>
    <scope>NUCLEOTIDE SEQUENCE [LARGE SCALE GENOMIC DNA]</scope>
    <source>
        <strain evidence="4 5">NIES-571</strain>
    </source>
</reference>
<dbReference type="EMBL" id="PGGS01000802">
    <property type="protein sequence ID" value="PNH01748.1"/>
    <property type="molecule type" value="Genomic_DNA"/>
</dbReference>
<dbReference type="PANTHER" id="PTHR35372">
    <property type="entry name" value="ATP BINDING PROTEIN-RELATED"/>
    <property type="match status" value="1"/>
</dbReference>
<dbReference type="GO" id="GO:0004386">
    <property type="term" value="F:helicase activity"/>
    <property type="evidence" value="ECO:0007669"/>
    <property type="project" value="UniProtKB-KW"/>
</dbReference>
<dbReference type="Gene3D" id="3.40.50.300">
    <property type="entry name" value="P-loop containing nucleotide triphosphate hydrolases"/>
    <property type="match status" value="1"/>
</dbReference>
<dbReference type="GO" id="GO:0016787">
    <property type="term" value="F:hydrolase activity"/>
    <property type="evidence" value="ECO:0007669"/>
    <property type="project" value="UniProtKB-KW"/>
</dbReference>
<evidence type="ECO:0000259" key="3">
    <source>
        <dbReference type="Pfam" id="PF08706"/>
    </source>
</evidence>
<keyword evidence="4" id="KW-0547">Nucleotide-binding</keyword>
<accession>A0A2J7ZNB7</accession>
<dbReference type="PANTHER" id="PTHR35372:SF2">
    <property type="entry name" value="SF3 HELICASE DOMAIN-CONTAINING PROTEIN"/>
    <property type="match status" value="1"/>
</dbReference>
<keyword evidence="5" id="KW-1185">Reference proteome</keyword>